<dbReference type="Pfam" id="PF14103">
    <property type="entry name" value="DUF4276"/>
    <property type="match status" value="1"/>
</dbReference>
<dbReference type="EMBL" id="LNQR01000052">
    <property type="protein sequence ID" value="KWT87233.1"/>
    <property type="molecule type" value="Genomic_DNA"/>
</dbReference>
<dbReference type="RefSeq" id="WP_085051978.1">
    <property type="nucleotide sequence ID" value="NZ_LNQR01000052.1"/>
</dbReference>
<evidence type="ECO:0000313" key="2">
    <source>
        <dbReference type="Proteomes" id="UP000060487"/>
    </source>
</evidence>
<dbReference type="Proteomes" id="UP000060487">
    <property type="component" value="Unassembled WGS sequence"/>
</dbReference>
<name>A0ABR5SG55_9BACT</name>
<evidence type="ECO:0008006" key="3">
    <source>
        <dbReference type="Google" id="ProtNLM"/>
    </source>
</evidence>
<keyword evidence="2" id="KW-1185">Reference proteome</keyword>
<protein>
    <recommendedName>
        <fullName evidence="3">DUF4276 family protein</fullName>
    </recommendedName>
</protein>
<comment type="caution">
    <text evidence="1">The sequence shown here is derived from an EMBL/GenBank/DDBJ whole genome shotgun (WGS) entry which is preliminary data.</text>
</comment>
<organism evidence="1 2">
    <name type="scientific">Candidatus Magnetominusculus xianensis</name>
    <dbReference type="NCBI Taxonomy" id="1748249"/>
    <lineage>
        <taxon>Bacteria</taxon>
        <taxon>Pseudomonadati</taxon>
        <taxon>Nitrospirota</taxon>
        <taxon>Nitrospiria</taxon>
        <taxon>Nitrospirales</taxon>
        <taxon>Nitrospiraceae</taxon>
        <taxon>Candidatus Magnetominusculus</taxon>
    </lineage>
</organism>
<gene>
    <name evidence="1" type="ORF">ASN18_1349</name>
</gene>
<evidence type="ECO:0000313" key="1">
    <source>
        <dbReference type="EMBL" id="KWT87233.1"/>
    </source>
</evidence>
<dbReference type="InterPro" id="IPR025455">
    <property type="entry name" value="DUF4276"/>
</dbReference>
<proteinExistence type="predicted"/>
<sequence length="228" mass="26405">MNKHLHVIAEGPSEMAFVNGKLKQHLNNHNIKTTPHCFGCAMQHGGFAKEKGFENAKQDIHKFIKETFPGKENCFTTMYDLYALPDDFPELDKAINIPDVYEKVDFLEEKFATAINDTRFIPHIQLHELETIIFADPKVLLVHYKEDIHKKAIDKLINIVEEKNGNPELINDGIETCPTSRITNEINRFGKRKRAVWEVISENINIDIVRKKCKHFNDWLTILELLGR</sequence>
<reference evidence="1 2" key="1">
    <citation type="submission" date="2015-11" db="EMBL/GenBank/DDBJ databases">
        <authorList>
            <person name="Lin W."/>
        </authorList>
    </citation>
    <scope>NUCLEOTIDE SEQUENCE [LARGE SCALE GENOMIC DNA]</scope>
    <source>
        <strain evidence="1 2">HCH-1</strain>
    </source>
</reference>
<accession>A0ABR5SG55</accession>